<sequence>MFLTTSPIVTIESHIDSKPVSNQVLPTKVSRTRKARHPQVRMGLTPVCFSHQQLFPPRDSNFRGYCS</sequence>
<dbReference type="AlphaFoldDB" id="A0AAN9KPI3"/>
<gene>
    <name evidence="1" type="ORF">VNO77_31242</name>
</gene>
<dbReference type="EMBL" id="JAYMYQ010000007">
    <property type="protein sequence ID" value="KAK7321074.1"/>
    <property type="molecule type" value="Genomic_DNA"/>
</dbReference>
<protein>
    <submittedName>
        <fullName evidence="1">Uncharacterized protein</fullName>
    </submittedName>
</protein>
<name>A0AAN9KPI3_CANGL</name>
<evidence type="ECO:0000313" key="1">
    <source>
        <dbReference type="EMBL" id="KAK7321074.1"/>
    </source>
</evidence>
<evidence type="ECO:0000313" key="2">
    <source>
        <dbReference type="Proteomes" id="UP001367508"/>
    </source>
</evidence>
<comment type="caution">
    <text evidence="1">The sequence shown here is derived from an EMBL/GenBank/DDBJ whole genome shotgun (WGS) entry which is preliminary data.</text>
</comment>
<reference evidence="1 2" key="1">
    <citation type="submission" date="2024-01" db="EMBL/GenBank/DDBJ databases">
        <title>The genomes of 5 underutilized Papilionoideae crops provide insights into root nodulation and disease resistanc.</title>
        <authorList>
            <person name="Jiang F."/>
        </authorList>
    </citation>
    <scope>NUCLEOTIDE SEQUENCE [LARGE SCALE GENOMIC DNA]</scope>
    <source>
        <strain evidence="1">LVBAO_FW01</strain>
        <tissue evidence="1">Leaves</tissue>
    </source>
</reference>
<keyword evidence="2" id="KW-1185">Reference proteome</keyword>
<accession>A0AAN9KPI3</accession>
<dbReference type="Proteomes" id="UP001367508">
    <property type="component" value="Unassembled WGS sequence"/>
</dbReference>
<organism evidence="1 2">
    <name type="scientific">Canavalia gladiata</name>
    <name type="common">Sword bean</name>
    <name type="synonym">Dolichos gladiatus</name>
    <dbReference type="NCBI Taxonomy" id="3824"/>
    <lineage>
        <taxon>Eukaryota</taxon>
        <taxon>Viridiplantae</taxon>
        <taxon>Streptophyta</taxon>
        <taxon>Embryophyta</taxon>
        <taxon>Tracheophyta</taxon>
        <taxon>Spermatophyta</taxon>
        <taxon>Magnoliopsida</taxon>
        <taxon>eudicotyledons</taxon>
        <taxon>Gunneridae</taxon>
        <taxon>Pentapetalae</taxon>
        <taxon>rosids</taxon>
        <taxon>fabids</taxon>
        <taxon>Fabales</taxon>
        <taxon>Fabaceae</taxon>
        <taxon>Papilionoideae</taxon>
        <taxon>50 kb inversion clade</taxon>
        <taxon>NPAAA clade</taxon>
        <taxon>indigoferoid/millettioid clade</taxon>
        <taxon>Phaseoleae</taxon>
        <taxon>Canavalia</taxon>
    </lineage>
</organism>
<proteinExistence type="predicted"/>